<dbReference type="EMBL" id="BSUZ01000001">
    <property type="protein sequence ID" value="GMA88719.1"/>
    <property type="molecule type" value="Genomic_DNA"/>
</dbReference>
<protein>
    <submittedName>
        <fullName evidence="2">Uncharacterized protein</fullName>
    </submittedName>
</protein>
<feature type="region of interest" description="Disordered" evidence="1">
    <location>
        <begin position="1"/>
        <end position="21"/>
    </location>
</feature>
<keyword evidence="3" id="KW-1185">Reference proteome</keyword>
<evidence type="ECO:0000256" key="1">
    <source>
        <dbReference type="SAM" id="MobiDB-lite"/>
    </source>
</evidence>
<name>A0ABQ6JN16_9ACTN</name>
<evidence type="ECO:0000313" key="2">
    <source>
        <dbReference type="EMBL" id="GMA88719.1"/>
    </source>
</evidence>
<proteinExistence type="predicted"/>
<reference evidence="3" key="1">
    <citation type="journal article" date="2019" name="Int. J. Syst. Evol. Microbiol.">
        <title>The Global Catalogue of Microorganisms (GCM) 10K type strain sequencing project: providing services to taxonomists for standard genome sequencing and annotation.</title>
        <authorList>
            <consortium name="The Broad Institute Genomics Platform"/>
            <consortium name="The Broad Institute Genome Sequencing Center for Infectious Disease"/>
            <person name="Wu L."/>
            <person name="Ma J."/>
        </authorList>
    </citation>
    <scope>NUCLEOTIDE SEQUENCE [LARGE SCALE GENOMIC DNA]</scope>
    <source>
        <strain evidence="3">NBRC 108730</strain>
    </source>
</reference>
<feature type="compositionally biased region" description="Basic and acidic residues" evidence="1">
    <location>
        <begin position="1"/>
        <end position="16"/>
    </location>
</feature>
<dbReference type="Proteomes" id="UP001157017">
    <property type="component" value="Unassembled WGS sequence"/>
</dbReference>
<sequence length="94" mass="10207">MVGEHALGDRAVDLQDRGGQPAEVGQVRVAAAEVVDRDLHAAVPQPGRLPRAAVVLVDEDLLGDLHDEPARVDVVLRERLQEVVREVRGAQAHR</sequence>
<comment type="caution">
    <text evidence="2">The sequence shown here is derived from an EMBL/GenBank/DDBJ whole genome shotgun (WGS) entry which is preliminary data.</text>
</comment>
<gene>
    <name evidence="2" type="ORF">GCM10025868_39690</name>
</gene>
<organism evidence="2 3">
    <name type="scientific">Angustibacter aerolatus</name>
    <dbReference type="NCBI Taxonomy" id="1162965"/>
    <lineage>
        <taxon>Bacteria</taxon>
        <taxon>Bacillati</taxon>
        <taxon>Actinomycetota</taxon>
        <taxon>Actinomycetes</taxon>
        <taxon>Kineosporiales</taxon>
        <taxon>Kineosporiaceae</taxon>
    </lineage>
</organism>
<evidence type="ECO:0000313" key="3">
    <source>
        <dbReference type="Proteomes" id="UP001157017"/>
    </source>
</evidence>
<accession>A0ABQ6JN16</accession>